<dbReference type="Pfam" id="PF13450">
    <property type="entry name" value="NAD_binding_8"/>
    <property type="match status" value="1"/>
</dbReference>
<dbReference type="SUPFAM" id="SSF51905">
    <property type="entry name" value="FAD/NAD(P)-binding domain"/>
    <property type="match status" value="1"/>
</dbReference>
<sequence>METSTNKIPTILIVGAGISGLCLYHSIRKNLDKKFNVKIFDREASPQ</sequence>
<reference evidence="2" key="1">
    <citation type="submission" date="2021-06" db="EMBL/GenBank/DDBJ databases">
        <authorList>
            <person name="Kallberg Y."/>
            <person name="Tangrot J."/>
            <person name="Rosling A."/>
        </authorList>
    </citation>
    <scope>NUCLEOTIDE SEQUENCE</scope>
    <source>
        <strain evidence="2">IN212</strain>
    </source>
</reference>
<dbReference type="AlphaFoldDB" id="A0A9N9P6J3"/>
<protein>
    <submittedName>
        <fullName evidence="2">4394_t:CDS:1</fullName>
    </submittedName>
</protein>
<evidence type="ECO:0000313" key="3">
    <source>
        <dbReference type="Proteomes" id="UP000789396"/>
    </source>
</evidence>
<evidence type="ECO:0000313" key="2">
    <source>
        <dbReference type="EMBL" id="CAG8808806.1"/>
    </source>
</evidence>
<feature type="transmembrane region" description="Helical" evidence="1">
    <location>
        <begin position="6"/>
        <end position="24"/>
    </location>
</feature>
<keyword evidence="1" id="KW-1133">Transmembrane helix</keyword>
<dbReference type="EMBL" id="CAJVPZ010081852">
    <property type="protein sequence ID" value="CAG8808806.1"/>
    <property type="molecule type" value="Genomic_DNA"/>
</dbReference>
<keyword evidence="1" id="KW-0812">Transmembrane</keyword>
<name>A0A9N9P6J3_9GLOM</name>
<dbReference type="Proteomes" id="UP000789396">
    <property type="component" value="Unassembled WGS sequence"/>
</dbReference>
<keyword evidence="1" id="KW-0472">Membrane</keyword>
<keyword evidence="3" id="KW-1185">Reference proteome</keyword>
<proteinExistence type="predicted"/>
<organism evidence="2 3">
    <name type="scientific">Racocetra fulgida</name>
    <dbReference type="NCBI Taxonomy" id="60492"/>
    <lineage>
        <taxon>Eukaryota</taxon>
        <taxon>Fungi</taxon>
        <taxon>Fungi incertae sedis</taxon>
        <taxon>Mucoromycota</taxon>
        <taxon>Glomeromycotina</taxon>
        <taxon>Glomeromycetes</taxon>
        <taxon>Diversisporales</taxon>
        <taxon>Gigasporaceae</taxon>
        <taxon>Racocetra</taxon>
    </lineage>
</organism>
<dbReference type="OrthoDB" id="47494at2759"/>
<comment type="caution">
    <text evidence="2">The sequence shown here is derived from an EMBL/GenBank/DDBJ whole genome shotgun (WGS) entry which is preliminary data.</text>
</comment>
<gene>
    <name evidence="2" type="ORF">RFULGI_LOCUS18517</name>
</gene>
<feature type="non-terminal residue" evidence="2">
    <location>
        <position position="47"/>
    </location>
</feature>
<accession>A0A9N9P6J3</accession>
<dbReference type="Gene3D" id="3.50.50.60">
    <property type="entry name" value="FAD/NAD(P)-binding domain"/>
    <property type="match status" value="1"/>
</dbReference>
<evidence type="ECO:0000256" key="1">
    <source>
        <dbReference type="SAM" id="Phobius"/>
    </source>
</evidence>
<dbReference type="InterPro" id="IPR036188">
    <property type="entry name" value="FAD/NAD-bd_sf"/>
</dbReference>